<keyword evidence="2" id="KW-0732">Signal</keyword>
<dbReference type="EMBL" id="MAXA01000036">
    <property type="protein sequence ID" value="OHV43055.1"/>
    <property type="molecule type" value="Genomic_DNA"/>
</dbReference>
<dbReference type="InterPro" id="IPR056303">
    <property type="entry name" value="AMIN-like"/>
</dbReference>
<evidence type="ECO:0000256" key="2">
    <source>
        <dbReference type="SAM" id="SignalP"/>
    </source>
</evidence>
<dbReference type="Pfam" id="PF24837">
    <property type="entry name" value="AMIN-like"/>
    <property type="match status" value="1"/>
</dbReference>
<feature type="compositionally biased region" description="Gly residues" evidence="1">
    <location>
        <begin position="52"/>
        <end position="61"/>
    </location>
</feature>
<evidence type="ECO:0000259" key="3">
    <source>
        <dbReference type="Pfam" id="PF24837"/>
    </source>
</evidence>
<feature type="signal peptide" evidence="2">
    <location>
        <begin position="1"/>
        <end position="17"/>
    </location>
</feature>
<sequence length="218" mass="21372">MLAVLLGAALTTLAACGDGTGGSGPDGAPAPRTSAAVSSGPAGTSPSAGPAGTPGSGGPSGSVGAEGPAAAPSTWTTREVRAEHQVTPPARLVALRAARNVQGGAAYNRLVLEFAGGLPGYTAGYVDQVFRPGSGAPLPLRGPVTFEIVVTPAVAHGDAGESTLTTPQFGGELSGPISYALAGDYEGYVHIGVGLGSRVGFRVVELRDPARLAIDFAG</sequence>
<gene>
    <name evidence="4" type="ORF">BBK14_10475</name>
</gene>
<comment type="caution">
    <text evidence="4">The sequence shown here is derived from an EMBL/GenBank/DDBJ whole genome shotgun (WGS) entry which is preliminary data.</text>
</comment>
<evidence type="ECO:0000313" key="5">
    <source>
        <dbReference type="Proteomes" id="UP000179769"/>
    </source>
</evidence>
<dbReference type="OrthoDB" id="3393679at2"/>
<dbReference type="RefSeq" id="WP_071060017.1">
    <property type="nucleotide sequence ID" value="NZ_MAXA01000036.1"/>
</dbReference>
<protein>
    <recommendedName>
        <fullName evidence="3">AMIN-like domain-containing protein</fullName>
    </recommendedName>
</protein>
<proteinExistence type="predicted"/>
<organism evidence="4 5">
    <name type="scientific">Parafrankia soli</name>
    <dbReference type="NCBI Taxonomy" id="2599596"/>
    <lineage>
        <taxon>Bacteria</taxon>
        <taxon>Bacillati</taxon>
        <taxon>Actinomycetota</taxon>
        <taxon>Actinomycetes</taxon>
        <taxon>Frankiales</taxon>
        <taxon>Frankiaceae</taxon>
        <taxon>Parafrankia</taxon>
    </lineage>
</organism>
<evidence type="ECO:0000256" key="1">
    <source>
        <dbReference type="SAM" id="MobiDB-lite"/>
    </source>
</evidence>
<dbReference type="AlphaFoldDB" id="A0A1S1RC71"/>
<dbReference type="Proteomes" id="UP000179769">
    <property type="component" value="Unassembled WGS sequence"/>
</dbReference>
<accession>A0A1S1RC71</accession>
<feature type="region of interest" description="Disordered" evidence="1">
    <location>
        <begin position="21"/>
        <end position="84"/>
    </location>
</feature>
<feature type="chain" id="PRO_5010359468" description="AMIN-like domain-containing protein" evidence="2">
    <location>
        <begin position="18"/>
        <end position="218"/>
    </location>
</feature>
<reference evidence="5" key="1">
    <citation type="submission" date="2016-07" db="EMBL/GenBank/DDBJ databases">
        <title>Frankia sp. NRRL B-16219 Genome sequencing.</title>
        <authorList>
            <person name="Ghodhbane-Gtari F."/>
            <person name="Swanson E."/>
            <person name="Gueddou A."/>
            <person name="Louati M."/>
            <person name="Nouioui I."/>
            <person name="Hezbri K."/>
            <person name="Abebe-Akele F."/>
            <person name="Simpson S."/>
            <person name="Morris K."/>
            <person name="Thomas K."/>
            <person name="Gtari M."/>
            <person name="Tisa L.S."/>
        </authorList>
    </citation>
    <scope>NUCLEOTIDE SEQUENCE [LARGE SCALE GENOMIC DNA]</scope>
    <source>
        <strain evidence="5">NRRL B-16219</strain>
    </source>
</reference>
<feature type="domain" description="AMIN-like" evidence="3">
    <location>
        <begin position="105"/>
        <end position="217"/>
    </location>
</feature>
<evidence type="ECO:0000313" key="4">
    <source>
        <dbReference type="EMBL" id="OHV43055.1"/>
    </source>
</evidence>
<keyword evidence="5" id="KW-1185">Reference proteome</keyword>
<feature type="compositionally biased region" description="Low complexity" evidence="1">
    <location>
        <begin position="62"/>
        <end position="73"/>
    </location>
</feature>
<feature type="compositionally biased region" description="Low complexity" evidence="1">
    <location>
        <begin position="26"/>
        <end position="51"/>
    </location>
</feature>
<name>A0A1S1RC71_9ACTN</name>